<dbReference type="Pfam" id="PF04828">
    <property type="entry name" value="GFA"/>
    <property type="match status" value="1"/>
</dbReference>
<keyword evidence="3" id="KW-0479">Metal-binding</keyword>
<gene>
    <name evidence="8" type="ORF">FPRO05_09297</name>
</gene>
<keyword evidence="4" id="KW-0378">Hydrolase</keyword>
<sequence length="1105" mass="122249">MMRFVGNMFLIDAAWALLHPPQTTSVPLATVRNGTYAGVYNPQYDQDYFLGVPFAQPPVRFSIAQGLNTTWDGIRTAHEHPVHCYGYGYDQDGFDQSEDCLYLNIVRPAGLDNDGLPVAAWFHGGGLEMGGAADPRYNLSFIVEQSVALGKPVIGVGLNYRLSAFGFLVGKEAMKEGVTNLGFRDQRLALSWINENIASFGGDPKKVTIFGESSGAESVAAQVFAYNGRNDGLFRGAMGQSGFGAPLGRYPGGFNATEATQNTYDNLVSSVPSCEKLTGSESTLDCLRRAPIEEVDIALRSGTAQRWAPVLDGDFFADYTTNQLSSGQFLKIPILIGANTDEGTSFGFRGVDNDEDLRVGIKAMMIPNEVEETTRKIRDALVDELLELYPNDQSIGIPSLEIWPHIIQPGDGYAEDLGLQYRRVNAISGDFIMHYQRRRANEAWAKHGVPSYAYRFNIMPNGHRPQGGVGHFQEVAFVFHNINGDGYDTNPFGGNGTYPADAKAMSKTITTAWINFINGLDPNGDSGPELFNGNKWPIYELSHGPNGKGVVFNINGTHIESHVFLLPMEGQNALLNEASVSVTSKTRTSRHLHSSSTCNLHDHITSLSLFQDIINTVSDMATGVSHDLTTQSSPEKLLRIGTGCCGSVWADADSSKDNGTPSCIKREDGDPHRSITNEHFVHQLVVQSLQLNPQHARNFRIPLCRGFLKKDDEGWSLVLPRLPPGSKPRNALLSEKVQPLSEDVRKLLVSEFARGGSDQDAIINDKKNEHCLIRPYLGRRKKDWGDTNRSTFFSLRNLPLHLDRMIELGLDVQSYAKVMAEGLAFLHWVARIDANDVEFVLARSRSSSHSHPNSPFDITIFGTHSMWIIDFDCCNPVTMDENGAATAAECFWQNDPYYPRPGSTDTSDQELWCAFKDHHLEKRLQRPMFAAYLEKLANAGGPEVTYEAGCHCGYIGLSVALSPPLPKHEVINCNCSICRRGGYLLVYPAYEKVTWHNDSDKRVSRYQFNTKARDHMFCPKCGASIGIDFARVWPEAPRYGISVGDMKHYRRTVFIDILQVRQFNNIDLDSLQYMKLDGLHTVEPGVDLSGQEIGAKADEAPASSS</sequence>
<dbReference type="InterPro" id="IPR006913">
    <property type="entry name" value="CENP-V/GFA"/>
</dbReference>
<dbReference type="PANTHER" id="PTHR11559">
    <property type="entry name" value="CARBOXYLESTERASE"/>
    <property type="match status" value="1"/>
</dbReference>
<keyword evidence="5" id="KW-0862">Zinc</keyword>
<dbReference type="GO" id="GO:0016846">
    <property type="term" value="F:carbon-sulfur lyase activity"/>
    <property type="evidence" value="ECO:0007669"/>
    <property type="project" value="InterPro"/>
</dbReference>
<keyword evidence="6" id="KW-0732">Signal</keyword>
<dbReference type="Gene3D" id="2.170.150.70">
    <property type="match status" value="1"/>
</dbReference>
<evidence type="ECO:0000313" key="9">
    <source>
        <dbReference type="Proteomes" id="UP000251714"/>
    </source>
</evidence>
<dbReference type="PROSITE" id="PS00122">
    <property type="entry name" value="CARBOXYLESTERASE_B_1"/>
    <property type="match status" value="1"/>
</dbReference>
<feature type="chain" id="PRO_5016933251" description="CENP-V/GFA domain-containing protein" evidence="6">
    <location>
        <begin position="17"/>
        <end position="1105"/>
    </location>
</feature>
<dbReference type="PROSITE" id="PS00941">
    <property type="entry name" value="CARBOXYLESTERASE_B_2"/>
    <property type="match status" value="1"/>
</dbReference>
<dbReference type="InterPro" id="IPR019826">
    <property type="entry name" value="Carboxylesterase_B_AS"/>
</dbReference>
<evidence type="ECO:0000256" key="4">
    <source>
        <dbReference type="ARBA" id="ARBA00022801"/>
    </source>
</evidence>
<dbReference type="GO" id="GO:0046872">
    <property type="term" value="F:metal ion binding"/>
    <property type="evidence" value="ECO:0007669"/>
    <property type="project" value="UniProtKB-KW"/>
</dbReference>
<evidence type="ECO:0000256" key="6">
    <source>
        <dbReference type="SAM" id="SignalP"/>
    </source>
</evidence>
<evidence type="ECO:0000313" key="8">
    <source>
        <dbReference type="EMBL" id="RBA19997.1"/>
    </source>
</evidence>
<comment type="caution">
    <text evidence="8">The sequence shown here is derived from an EMBL/GenBank/DDBJ whole genome shotgun (WGS) entry which is preliminary data.</text>
</comment>
<dbReference type="Proteomes" id="UP000251714">
    <property type="component" value="Unassembled WGS sequence"/>
</dbReference>
<evidence type="ECO:0000256" key="5">
    <source>
        <dbReference type="ARBA" id="ARBA00022833"/>
    </source>
</evidence>
<dbReference type="PROSITE" id="PS51891">
    <property type="entry name" value="CENP_V_GFA"/>
    <property type="match status" value="1"/>
</dbReference>
<dbReference type="InterPro" id="IPR029058">
    <property type="entry name" value="AB_hydrolase_fold"/>
</dbReference>
<dbReference type="AlphaFoldDB" id="A0A365NGQ1"/>
<protein>
    <recommendedName>
        <fullName evidence="7">CENP-V/GFA domain-containing protein</fullName>
    </recommendedName>
</protein>
<feature type="domain" description="CENP-V/GFA" evidence="7">
    <location>
        <begin position="946"/>
        <end position="1069"/>
    </location>
</feature>
<dbReference type="SUPFAM" id="SSF53474">
    <property type="entry name" value="alpha/beta-Hydrolases"/>
    <property type="match status" value="1"/>
</dbReference>
<evidence type="ECO:0000256" key="2">
    <source>
        <dbReference type="ARBA" id="ARBA00005964"/>
    </source>
</evidence>
<name>A0A365NGQ1_GIBIN</name>
<dbReference type="Pfam" id="PF12417">
    <property type="entry name" value="DUF3669"/>
    <property type="match status" value="1"/>
</dbReference>
<reference evidence="8 9" key="1">
    <citation type="submission" date="2017-12" db="EMBL/GenBank/DDBJ databases">
        <title>Genome sequence of the mycotoxigenic crop pathogen Fusarium proliferatum, strain ITEM 2341 from Date Palm.</title>
        <authorList>
            <person name="Almiman B.F."/>
            <person name="Shittu T.A."/>
            <person name="Muthumeenakshi S."/>
            <person name="Baroncelli R."/>
            <person name="Sreenivasaprasada S."/>
        </authorList>
    </citation>
    <scope>NUCLEOTIDE SEQUENCE [LARGE SCALE GENOMIC DNA]</scope>
    <source>
        <strain evidence="8 9">ITEM 2341</strain>
    </source>
</reference>
<dbReference type="Pfam" id="PF00135">
    <property type="entry name" value="COesterase"/>
    <property type="match status" value="1"/>
</dbReference>
<dbReference type="InterPro" id="IPR011057">
    <property type="entry name" value="Mss4-like_sf"/>
</dbReference>
<comment type="similarity">
    <text evidence="2">Belongs to the type-B carboxylesterase/lipase family.</text>
</comment>
<accession>A0A365NGQ1</accession>
<dbReference type="InterPro" id="IPR050309">
    <property type="entry name" value="Type-B_Carboxylest/Lipase"/>
</dbReference>
<evidence type="ECO:0000259" key="7">
    <source>
        <dbReference type="PROSITE" id="PS51891"/>
    </source>
</evidence>
<dbReference type="GO" id="GO:0016787">
    <property type="term" value="F:hydrolase activity"/>
    <property type="evidence" value="ECO:0007669"/>
    <property type="project" value="UniProtKB-KW"/>
</dbReference>
<dbReference type="InterPro" id="IPR022137">
    <property type="entry name" value="Znf_prot_DUF3669"/>
</dbReference>
<organism evidence="8 9">
    <name type="scientific">Gibberella intermedia</name>
    <name type="common">Bulb rot disease fungus</name>
    <name type="synonym">Fusarium proliferatum</name>
    <dbReference type="NCBI Taxonomy" id="948311"/>
    <lineage>
        <taxon>Eukaryota</taxon>
        <taxon>Fungi</taxon>
        <taxon>Dikarya</taxon>
        <taxon>Ascomycota</taxon>
        <taxon>Pezizomycotina</taxon>
        <taxon>Sordariomycetes</taxon>
        <taxon>Hypocreomycetidae</taxon>
        <taxon>Hypocreales</taxon>
        <taxon>Nectriaceae</taxon>
        <taxon>Fusarium</taxon>
        <taxon>Fusarium fujikuroi species complex</taxon>
    </lineage>
</organism>
<dbReference type="InterPro" id="IPR002018">
    <property type="entry name" value="CarbesteraseB"/>
</dbReference>
<feature type="signal peptide" evidence="6">
    <location>
        <begin position="1"/>
        <end position="16"/>
    </location>
</feature>
<dbReference type="Gene3D" id="3.40.50.1820">
    <property type="entry name" value="alpha/beta hydrolase"/>
    <property type="match status" value="1"/>
</dbReference>
<dbReference type="SUPFAM" id="SSF51316">
    <property type="entry name" value="Mss4-like"/>
    <property type="match status" value="1"/>
</dbReference>
<dbReference type="InterPro" id="IPR019819">
    <property type="entry name" value="Carboxylesterase_B_CS"/>
</dbReference>
<comment type="similarity">
    <text evidence="1">Belongs to the Gfa family.</text>
</comment>
<evidence type="ECO:0000256" key="3">
    <source>
        <dbReference type="ARBA" id="ARBA00022723"/>
    </source>
</evidence>
<proteinExistence type="inferred from homology"/>
<dbReference type="EMBL" id="PKMI01000010">
    <property type="protein sequence ID" value="RBA19997.1"/>
    <property type="molecule type" value="Genomic_DNA"/>
</dbReference>
<evidence type="ECO:0000256" key="1">
    <source>
        <dbReference type="ARBA" id="ARBA00005495"/>
    </source>
</evidence>